<dbReference type="OrthoDB" id="412788at2759"/>
<evidence type="ECO:0000256" key="1">
    <source>
        <dbReference type="ARBA" id="ARBA00023604"/>
    </source>
</evidence>
<sequence>MSTPPVPFYGELNFACDKSAPGAFAFPFVTCVSSGEPLHLSPHKVQLHDLRKEEQRPSLDIEGFTWQTVPFEGLDGEEGWEERYAKETCEWLKKHAGAKDCKAINYQIRRRAVEGESHQEANYAPQDPDQVLGKQPVPAVHVDINRERARARCLIPYEGDSSAAKAERIAIINVWRPLCGPVIDAPLAVCDGRTLDPKDMTRTIDKYGGGYFIEYNANMKWMYVRDQMPDEILVFRQFDSTLIPTAGDAACIAHTAFIDEERKNKGVPRQSIELRCGLVY</sequence>
<dbReference type="Proteomes" id="UP000217790">
    <property type="component" value="Unassembled WGS sequence"/>
</dbReference>
<dbReference type="GO" id="GO:0016491">
    <property type="term" value="F:oxidoreductase activity"/>
    <property type="evidence" value="ECO:0007669"/>
    <property type="project" value="InterPro"/>
</dbReference>
<dbReference type="PANTHER" id="PTHR34598">
    <property type="entry name" value="BLL6449 PROTEIN"/>
    <property type="match status" value="1"/>
</dbReference>
<dbReference type="OMA" id="QSDEEVW"/>
<comment type="similarity">
    <text evidence="1">Belongs to the asaB hydroxylase/desaturase family.</text>
</comment>
<dbReference type="EMBL" id="KZ293647">
    <property type="protein sequence ID" value="PBK99457.1"/>
    <property type="molecule type" value="Genomic_DNA"/>
</dbReference>
<dbReference type="STRING" id="47427.A0A2H3EDZ4"/>
<accession>A0A2H3EDZ4</accession>
<evidence type="ECO:0000313" key="2">
    <source>
        <dbReference type="EMBL" id="PBK99457.1"/>
    </source>
</evidence>
<reference evidence="3" key="1">
    <citation type="journal article" date="2017" name="Nat. Ecol. Evol.">
        <title>Genome expansion and lineage-specific genetic innovations in the forest pathogenic fungi Armillaria.</title>
        <authorList>
            <person name="Sipos G."/>
            <person name="Prasanna A.N."/>
            <person name="Walter M.C."/>
            <person name="O'Connor E."/>
            <person name="Balint B."/>
            <person name="Krizsan K."/>
            <person name="Kiss B."/>
            <person name="Hess J."/>
            <person name="Varga T."/>
            <person name="Slot J."/>
            <person name="Riley R."/>
            <person name="Boka B."/>
            <person name="Rigling D."/>
            <person name="Barry K."/>
            <person name="Lee J."/>
            <person name="Mihaltcheva S."/>
            <person name="LaButti K."/>
            <person name="Lipzen A."/>
            <person name="Waldron R."/>
            <person name="Moloney N.M."/>
            <person name="Sperisen C."/>
            <person name="Kredics L."/>
            <person name="Vagvoelgyi C."/>
            <person name="Patrignani A."/>
            <person name="Fitzpatrick D."/>
            <person name="Nagy I."/>
            <person name="Doyle S."/>
            <person name="Anderson J.B."/>
            <person name="Grigoriev I.V."/>
            <person name="Gueldener U."/>
            <person name="Muensterkoetter M."/>
            <person name="Nagy L.G."/>
        </authorList>
    </citation>
    <scope>NUCLEOTIDE SEQUENCE [LARGE SCALE GENOMIC DNA]</scope>
    <source>
        <strain evidence="3">Ar21-2</strain>
    </source>
</reference>
<dbReference type="PANTHER" id="PTHR34598:SF3">
    <property type="entry name" value="OXIDOREDUCTASE AN1597"/>
    <property type="match status" value="1"/>
</dbReference>
<evidence type="ECO:0008006" key="4">
    <source>
        <dbReference type="Google" id="ProtNLM"/>
    </source>
</evidence>
<dbReference type="AlphaFoldDB" id="A0A2H3EDZ4"/>
<gene>
    <name evidence="2" type="ORF">ARMGADRAFT_1007992</name>
</gene>
<organism evidence="2 3">
    <name type="scientific">Armillaria gallica</name>
    <name type="common">Bulbous honey fungus</name>
    <name type="synonym">Armillaria bulbosa</name>
    <dbReference type="NCBI Taxonomy" id="47427"/>
    <lineage>
        <taxon>Eukaryota</taxon>
        <taxon>Fungi</taxon>
        <taxon>Dikarya</taxon>
        <taxon>Basidiomycota</taxon>
        <taxon>Agaricomycotina</taxon>
        <taxon>Agaricomycetes</taxon>
        <taxon>Agaricomycetidae</taxon>
        <taxon>Agaricales</taxon>
        <taxon>Marasmiineae</taxon>
        <taxon>Physalacriaceae</taxon>
        <taxon>Armillaria</taxon>
    </lineage>
</organism>
<dbReference type="InParanoid" id="A0A2H3EDZ4"/>
<proteinExistence type="inferred from homology"/>
<evidence type="ECO:0000313" key="3">
    <source>
        <dbReference type="Proteomes" id="UP000217790"/>
    </source>
</evidence>
<dbReference type="NCBIfam" id="NF041278">
    <property type="entry name" value="CmcJ_NvfI_EfuI"/>
    <property type="match status" value="1"/>
</dbReference>
<name>A0A2H3EDZ4_ARMGA</name>
<dbReference type="InterPro" id="IPR044053">
    <property type="entry name" value="AsaB-like"/>
</dbReference>
<keyword evidence="3" id="KW-1185">Reference proteome</keyword>
<protein>
    <recommendedName>
        <fullName evidence="4">Methyltransferase</fullName>
    </recommendedName>
</protein>